<evidence type="ECO:0000313" key="1">
    <source>
        <dbReference type="EMBL" id="KAG8660691.1"/>
    </source>
</evidence>
<keyword evidence="2" id="KW-1185">Reference proteome</keyword>
<gene>
    <name evidence="1" type="ORF">MANES_02G182301v8</name>
</gene>
<name>A0ACB7I8G8_MANES</name>
<evidence type="ECO:0000313" key="2">
    <source>
        <dbReference type="Proteomes" id="UP000091857"/>
    </source>
</evidence>
<dbReference type="EMBL" id="CM004388">
    <property type="protein sequence ID" value="KAG8660691.1"/>
    <property type="molecule type" value="Genomic_DNA"/>
</dbReference>
<comment type="caution">
    <text evidence="1">The sequence shown here is derived from an EMBL/GenBank/DDBJ whole genome shotgun (WGS) entry which is preliminary data.</text>
</comment>
<protein>
    <submittedName>
        <fullName evidence="1">Uncharacterized protein</fullName>
    </submittedName>
</protein>
<dbReference type="Proteomes" id="UP000091857">
    <property type="component" value="Chromosome 2"/>
</dbReference>
<organism evidence="1 2">
    <name type="scientific">Manihot esculenta</name>
    <name type="common">Cassava</name>
    <name type="synonym">Jatropha manihot</name>
    <dbReference type="NCBI Taxonomy" id="3983"/>
    <lineage>
        <taxon>Eukaryota</taxon>
        <taxon>Viridiplantae</taxon>
        <taxon>Streptophyta</taxon>
        <taxon>Embryophyta</taxon>
        <taxon>Tracheophyta</taxon>
        <taxon>Spermatophyta</taxon>
        <taxon>Magnoliopsida</taxon>
        <taxon>eudicotyledons</taxon>
        <taxon>Gunneridae</taxon>
        <taxon>Pentapetalae</taxon>
        <taxon>rosids</taxon>
        <taxon>fabids</taxon>
        <taxon>Malpighiales</taxon>
        <taxon>Euphorbiaceae</taxon>
        <taxon>Crotonoideae</taxon>
        <taxon>Manihoteae</taxon>
        <taxon>Manihot</taxon>
    </lineage>
</organism>
<proteinExistence type="predicted"/>
<reference evidence="2" key="1">
    <citation type="journal article" date="2016" name="Nat. Biotechnol.">
        <title>Sequencing wild and cultivated cassava and related species reveals extensive interspecific hybridization and genetic diversity.</title>
        <authorList>
            <person name="Bredeson J.V."/>
            <person name="Lyons J.B."/>
            <person name="Prochnik S.E."/>
            <person name="Wu G.A."/>
            <person name="Ha C.M."/>
            <person name="Edsinger-Gonzales E."/>
            <person name="Grimwood J."/>
            <person name="Schmutz J."/>
            <person name="Rabbi I.Y."/>
            <person name="Egesi C."/>
            <person name="Nauluvula P."/>
            <person name="Lebot V."/>
            <person name="Ndunguru J."/>
            <person name="Mkamilo G."/>
            <person name="Bart R.S."/>
            <person name="Setter T.L."/>
            <person name="Gleadow R.M."/>
            <person name="Kulakow P."/>
            <person name="Ferguson M.E."/>
            <person name="Rounsley S."/>
            <person name="Rokhsar D.S."/>
        </authorList>
    </citation>
    <scope>NUCLEOTIDE SEQUENCE [LARGE SCALE GENOMIC DNA]</scope>
    <source>
        <strain evidence="2">cv. AM560-2</strain>
    </source>
</reference>
<accession>A0ACB7I8G8</accession>
<sequence>MGSRIRVFFTIFLFLLLQSEAETPESLLKELCVNSKNPNFCMETFNADPRTSSANDILSLAKIGLDLATKDSLKTRDHIQELSASKMTEPQFKPALNLCVESYNGIAASFRSAYGEVEEGEYETANYDTLIAADDAGNCNKSLANAKARIQSVADKIQVTRYFSDIGDRVTTLL</sequence>